<comment type="similarity">
    <text evidence="1">Belongs to the zyg-11 family.</text>
</comment>
<sequence>RSWQISLLNDSTVGVFRNCEYLRLRRACIRTARISAEAFQKALCPHRLLELDAARVNADLTIHDILQGLATNKYCLLFGFLQHPGLRSLSLANVDFYDSGLVDVCSLPRLESLDLSNTSVTNLSPLLGLKERLRSLTLHQLKRLEMSTAQLLGVIRQLDVLQHLDISDDKQFTSDVARQLLGQPGILPALVSLDVSGRKQVTDAAVKAFVKERPGMTFVGLLATEAGFSDFLSGEGNLKVTGEANETQICEALRRYSEREGFVREALFHLFSLTHVMEKPRPDILKLVVLGMKNHPATLNVQLAASACVFNLTKQDLAAGMPVRLLSTVTQLLLEAMRTFPNHQQLQKNCLLSLCSDRILQEVPFNRFEAAKLVMQWLCNHEDQNMQRMAVAIISILAAKLSTEQTAQLGAELFIVKQLLHIVRQKATQGVVDATLKFTLSALWNLTDESPTTCRHFIENQGLDLFIKVLESSIQQKVLGLLNNIAEVGELHGELMVQGFLDHISTLLHSSEVEVSYFAAGILAHLTSRGEEAWTLSPDLRSLLLEQLHAVIMKWPPPECEMVAYRSFNPFFPLLECFHTPGVQLWAAWAILFFMLSYLYDFGIVMIPRPKYQCTHTNLSL</sequence>
<dbReference type="InterPro" id="IPR032675">
    <property type="entry name" value="LRR_dom_sf"/>
</dbReference>
<evidence type="ECO:0000313" key="8">
    <source>
        <dbReference type="Ensembl" id="ENSENLP00000021757.1"/>
    </source>
</evidence>
<keyword evidence="5" id="KW-1133">Transmembrane helix</keyword>
<dbReference type="Gene3D" id="1.25.10.10">
    <property type="entry name" value="Leucine-rich Repeat Variant"/>
    <property type="match status" value="1"/>
</dbReference>
<dbReference type="InterPro" id="IPR055142">
    <property type="entry name" value="ZER1-like_C"/>
</dbReference>
<reference evidence="8" key="3">
    <citation type="submission" date="2025-09" db="UniProtKB">
        <authorList>
            <consortium name="Ensembl"/>
        </authorList>
    </citation>
    <scope>IDENTIFICATION</scope>
</reference>
<gene>
    <name evidence="8" type="primary">zyg11</name>
</gene>
<reference evidence="8" key="2">
    <citation type="submission" date="2025-08" db="UniProtKB">
        <authorList>
            <consortium name="Ensembl"/>
        </authorList>
    </citation>
    <scope>IDENTIFICATION</scope>
</reference>
<dbReference type="SUPFAM" id="SSF52047">
    <property type="entry name" value="RNI-like"/>
    <property type="match status" value="1"/>
</dbReference>
<keyword evidence="9" id="KW-1185">Reference proteome</keyword>
<evidence type="ECO:0000256" key="1">
    <source>
        <dbReference type="ARBA" id="ARBA00009420"/>
    </source>
</evidence>
<dbReference type="PANTHER" id="PTHR12904">
    <property type="match status" value="1"/>
</dbReference>
<feature type="domain" description="Protein zer-1 homolog-like C-terminal" evidence="6">
    <location>
        <begin position="291"/>
        <end position="592"/>
    </location>
</feature>
<reference evidence="8" key="1">
    <citation type="submission" date="2021-04" db="EMBL/GenBank/DDBJ databases">
        <authorList>
            <consortium name="Wellcome Sanger Institute Data Sharing"/>
        </authorList>
    </citation>
    <scope>NUCLEOTIDE SEQUENCE [LARGE SCALE GENOMIC DNA]</scope>
</reference>
<dbReference type="GO" id="GO:0031462">
    <property type="term" value="C:Cul2-RING ubiquitin ligase complex"/>
    <property type="evidence" value="ECO:0007669"/>
    <property type="project" value="TreeGrafter"/>
</dbReference>
<evidence type="ECO:0000313" key="9">
    <source>
        <dbReference type="Proteomes" id="UP000472264"/>
    </source>
</evidence>
<evidence type="ECO:0000256" key="3">
    <source>
        <dbReference type="ARBA" id="ARBA00022737"/>
    </source>
</evidence>
<dbReference type="SUPFAM" id="SSF48371">
    <property type="entry name" value="ARM repeat"/>
    <property type="match status" value="1"/>
</dbReference>
<keyword evidence="5" id="KW-0472">Membrane</keyword>
<dbReference type="PANTHER" id="PTHR12904:SF22">
    <property type="entry name" value="ZYG-11 FAMILY MEMBER B, CELL CYCLE REGULATOR"/>
    <property type="match status" value="1"/>
</dbReference>
<dbReference type="Proteomes" id="UP000472264">
    <property type="component" value="Chromosome 4"/>
</dbReference>
<dbReference type="InterPro" id="IPR051341">
    <property type="entry name" value="Zyg-11_UBL_adapter"/>
</dbReference>
<keyword evidence="4" id="KW-0833">Ubl conjugation pathway</keyword>
<keyword evidence="3" id="KW-0677">Repeat</keyword>
<dbReference type="AlphaFoldDB" id="A0A665URB2"/>
<keyword evidence="2" id="KW-0433">Leucine-rich repeat</keyword>
<dbReference type="PROSITE" id="PS51450">
    <property type="entry name" value="LRR"/>
    <property type="match status" value="1"/>
</dbReference>
<dbReference type="Ensembl" id="ENSENLT00000022509.1">
    <property type="protein sequence ID" value="ENSENLP00000021757.1"/>
    <property type="gene ID" value="ENSENLG00000009861.1"/>
</dbReference>
<protein>
    <submittedName>
        <fullName evidence="8">Uncharacterized protein</fullName>
    </submittedName>
</protein>
<evidence type="ECO:0000259" key="6">
    <source>
        <dbReference type="Pfam" id="PF22964"/>
    </source>
</evidence>
<feature type="domain" description="Zer-1-like leucine-rich repeats region" evidence="7">
    <location>
        <begin position="106"/>
        <end position="198"/>
    </location>
</feature>
<evidence type="ECO:0000256" key="5">
    <source>
        <dbReference type="SAM" id="Phobius"/>
    </source>
</evidence>
<dbReference type="InterPro" id="IPR016024">
    <property type="entry name" value="ARM-type_fold"/>
</dbReference>
<keyword evidence="5" id="KW-0812">Transmembrane</keyword>
<feature type="transmembrane region" description="Helical" evidence="5">
    <location>
        <begin position="586"/>
        <end position="607"/>
    </location>
</feature>
<dbReference type="Pfam" id="PF22964">
    <property type="entry name" value="ZER1-like_2nd"/>
    <property type="match status" value="1"/>
</dbReference>
<dbReference type="Gene3D" id="3.80.10.10">
    <property type="entry name" value="Ribonuclease Inhibitor"/>
    <property type="match status" value="1"/>
</dbReference>
<name>A0A665URB2_ECHNA</name>
<organism evidence="8 9">
    <name type="scientific">Echeneis naucrates</name>
    <name type="common">Live sharksucker</name>
    <dbReference type="NCBI Taxonomy" id="173247"/>
    <lineage>
        <taxon>Eukaryota</taxon>
        <taxon>Metazoa</taxon>
        <taxon>Chordata</taxon>
        <taxon>Craniata</taxon>
        <taxon>Vertebrata</taxon>
        <taxon>Euteleostomi</taxon>
        <taxon>Actinopterygii</taxon>
        <taxon>Neopterygii</taxon>
        <taxon>Teleostei</taxon>
        <taxon>Neoteleostei</taxon>
        <taxon>Acanthomorphata</taxon>
        <taxon>Carangaria</taxon>
        <taxon>Carangiformes</taxon>
        <taxon>Echeneidae</taxon>
        <taxon>Echeneis</taxon>
    </lineage>
</organism>
<evidence type="ECO:0000259" key="7">
    <source>
        <dbReference type="Pfam" id="PF25013"/>
    </source>
</evidence>
<dbReference type="InterPro" id="IPR056845">
    <property type="entry name" value="LRR_Zer-1"/>
</dbReference>
<dbReference type="Pfam" id="PF25013">
    <property type="entry name" value="LRR_Zer-1"/>
    <property type="match status" value="1"/>
</dbReference>
<proteinExistence type="inferred from homology"/>
<evidence type="ECO:0000256" key="2">
    <source>
        <dbReference type="ARBA" id="ARBA00022614"/>
    </source>
</evidence>
<dbReference type="FunFam" id="1.25.10.10:FF:000086">
    <property type="entry name" value="protein zyg-11 homolog B isoform X2"/>
    <property type="match status" value="1"/>
</dbReference>
<evidence type="ECO:0000256" key="4">
    <source>
        <dbReference type="ARBA" id="ARBA00022786"/>
    </source>
</evidence>
<dbReference type="InterPro" id="IPR001611">
    <property type="entry name" value="Leu-rich_rpt"/>
</dbReference>
<dbReference type="InterPro" id="IPR011989">
    <property type="entry name" value="ARM-like"/>
</dbReference>
<accession>A0A665URB2</accession>